<reference evidence="2 3" key="1">
    <citation type="submission" date="2024-10" db="EMBL/GenBank/DDBJ databases">
        <title>The Natural Products Discovery Center: Release of the First 8490 Sequenced Strains for Exploring Actinobacteria Biosynthetic Diversity.</title>
        <authorList>
            <person name="Kalkreuter E."/>
            <person name="Kautsar S.A."/>
            <person name="Yang D."/>
            <person name="Bader C.D."/>
            <person name="Teijaro C.N."/>
            <person name="Fluegel L."/>
            <person name="Davis C.M."/>
            <person name="Simpson J.R."/>
            <person name="Lauterbach L."/>
            <person name="Steele A.D."/>
            <person name="Gui C."/>
            <person name="Meng S."/>
            <person name="Li G."/>
            <person name="Viehrig K."/>
            <person name="Ye F."/>
            <person name="Su P."/>
            <person name="Kiefer A.F."/>
            <person name="Nichols A."/>
            <person name="Cepeda A.J."/>
            <person name="Yan W."/>
            <person name="Fan B."/>
            <person name="Jiang Y."/>
            <person name="Adhikari A."/>
            <person name="Zheng C.-J."/>
            <person name="Schuster L."/>
            <person name="Cowan T.M."/>
            <person name="Smanski M.J."/>
            <person name="Chevrette M.G."/>
            <person name="De Carvalho L.P.S."/>
            <person name="Shen B."/>
        </authorList>
    </citation>
    <scope>NUCLEOTIDE SEQUENCE [LARGE SCALE GENOMIC DNA]</scope>
    <source>
        <strain evidence="2 3">NPDC053399</strain>
    </source>
</reference>
<evidence type="ECO:0000256" key="1">
    <source>
        <dbReference type="SAM" id="MobiDB-lite"/>
    </source>
</evidence>
<accession>A0ABW8CJ96</accession>
<organism evidence="2 3">
    <name type="scientific">Streptomyces fildesensis</name>
    <dbReference type="NCBI Taxonomy" id="375757"/>
    <lineage>
        <taxon>Bacteria</taxon>
        <taxon>Bacillati</taxon>
        <taxon>Actinomycetota</taxon>
        <taxon>Actinomycetes</taxon>
        <taxon>Kitasatosporales</taxon>
        <taxon>Streptomycetaceae</taxon>
        <taxon>Streptomyces</taxon>
    </lineage>
</organism>
<feature type="compositionally biased region" description="Basic and acidic residues" evidence="1">
    <location>
        <begin position="68"/>
        <end position="79"/>
    </location>
</feature>
<evidence type="ECO:0000313" key="3">
    <source>
        <dbReference type="Proteomes" id="UP001614394"/>
    </source>
</evidence>
<gene>
    <name evidence="2" type="ORF">ACIGXA_39085</name>
</gene>
<sequence>MHSDPNPALPPAGVRKIIEGIVAAVRVADSSRVRDLLEDLVQVADPAALMWLRSRLRDDLGPQAEQPVGERPERNAFSW</sequence>
<dbReference type="RefSeq" id="WP_399658210.1">
    <property type="nucleotide sequence ID" value="NZ_JBITYG010000019.1"/>
</dbReference>
<evidence type="ECO:0000313" key="2">
    <source>
        <dbReference type="EMBL" id="MFI9106523.1"/>
    </source>
</evidence>
<feature type="region of interest" description="Disordered" evidence="1">
    <location>
        <begin position="60"/>
        <end position="79"/>
    </location>
</feature>
<keyword evidence="3" id="KW-1185">Reference proteome</keyword>
<dbReference type="EMBL" id="JBITYG010000019">
    <property type="protein sequence ID" value="MFI9106523.1"/>
    <property type="molecule type" value="Genomic_DNA"/>
</dbReference>
<protein>
    <submittedName>
        <fullName evidence="2">Uncharacterized protein</fullName>
    </submittedName>
</protein>
<dbReference type="Proteomes" id="UP001614394">
    <property type="component" value="Unassembled WGS sequence"/>
</dbReference>
<name>A0ABW8CJ96_9ACTN</name>
<comment type="caution">
    <text evidence="2">The sequence shown here is derived from an EMBL/GenBank/DDBJ whole genome shotgun (WGS) entry which is preliminary data.</text>
</comment>
<proteinExistence type="predicted"/>